<name>G7I6L6_MEDTR</name>
<feature type="transmembrane region" description="Helical" evidence="6">
    <location>
        <begin position="169"/>
        <end position="193"/>
    </location>
</feature>
<dbReference type="KEGG" id="mtr:11425486"/>
<reference evidence="7 10" key="1">
    <citation type="journal article" date="2011" name="Nature">
        <title>The Medicago genome provides insight into the evolution of rhizobial symbioses.</title>
        <authorList>
            <person name="Young N.D."/>
            <person name="Debelle F."/>
            <person name="Oldroyd G.E."/>
            <person name="Geurts R."/>
            <person name="Cannon S.B."/>
            <person name="Udvardi M.K."/>
            <person name="Benedito V.A."/>
            <person name="Mayer K.F."/>
            <person name="Gouzy J."/>
            <person name="Schoof H."/>
            <person name="Van de Peer Y."/>
            <person name="Proost S."/>
            <person name="Cook D.R."/>
            <person name="Meyers B.C."/>
            <person name="Spannagl M."/>
            <person name="Cheung F."/>
            <person name="De Mita S."/>
            <person name="Krishnakumar V."/>
            <person name="Gundlach H."/>
            <person name="Zhou S."/>
            <person name="Mudge J."/>
            <person name="Bharti A.K."/>
            <person name="Murray J.D."/>
            <person name="Naoumkina M.A."/>
            <person name="Rosen B."/>
            <person name="Silverstein K.A."/>
            <person name="Tang H."/>
            <person name="Rombauts S."/>
            <person name="Zhao P.X."/>
            <person name="Zhou P."/>
            <person name="Barbe V."/>
            <person name="Bardou P."/>
            <person name="Bechner M."/>
            <person name="Bellec A."/>
            <person name="Berger A."/>
            <person name="Berges H."/>
            <person name="Bidwell S."/>
            <person name="Bisseling T."/>
            <person name="Choisne N."/>
            <person name="Couloux A."/>
            <person name="Denny R."/>
            <person name="Deshpande S."/>
            <person name="Dai X."/>
            <person name="Doyle J.J."/>
            <person name="Dudez A.M."/>
            <person name="Farmer A.D."/>
            <person name="Fouteau S."/>
            <person name="Franken C."/>
            <person name="Gibelin C."/>
            <person name="Gish J."/>
            <person name="Goldstein S."/>
            <person name="Gonzalez A.J."/>
            <person name="Green P.J."/>
            <person name="Hallab A."/>
            <person name="Hartog M."/>
            <person name="Hua A."/>
            <person name="Humphray S.J."/>
            <person name="Jeong D.H."/>
            <person name="Jing Y."/>
            <person name="Jocker A."/>
            <person name="Kenton S.M."/>
            <person name="Kim D.J."/>
            <person name="Klee K."/>
            <person name="Lai H."/>
            <person name="Lang C."/>
            <person name="Lin S."/>
            <person name="Macmil S.L."/>
            <person name="Magdelenat G."/>
            <person name="Matthews L."/>
            <person name="McCorrison J."/>
            <person name="Monaghan E.L."/>
            <person name="Mun J.H."/>
            <person name="Najar F.Z."/>
            <person name="Nicholson C."/>
            <person name="Noirot C."/>
            <person name="O'Bleness M."/>
            <person name="Paule C.R."/>
            <person name="Poulain J."/>
            <person name="Prion F."/>
            <person name="Qin B."/>
            <person name="Qu C."/>
            <person name="Retzel E.F."/>
            <person name="Riddle C."/>
            <person name="Sallet E."/>
            <person name="Samain S."/>
            <person name="Samson N."/>
            <person name="Sanders I."/>
            <person name="Saurat O."/>
            <person name="Scarpelli C."/>
            <person name="Schiex T."/>
            <person name="Segurens B."/>
            <person name="Severin A.J."/>
            <person name="Sherrier D.J."/>
            <person name="Shi R."/>
            <person name="Sims S."/>
            <person name="Singer S.R."/>
            <person name="Sinharoy S."/>
            <person name="Sterck L."/>
            <person name="Viollet A."/>
            <person name="Wang B.B."/>
            <person name="Wang K."/>
            <person name="Wang M."/>
            <person name="Wang X."/>
            <person name="Warfsmann J."/>
            <person name="Weissenbach J."/>
            <person name="White D.D."/>
            <person name="White J.D."/>
            <person name="Wiley G.B."/>
            <person name="Wincker P."/>
            <person name="Xing Y."/>
            <person name="Yang L."/>
            <person name="Yao Z."/>
            <person name="Ying F."/>
            <person name="Zhai J."/>
            <person name="Zhou L."/>
            <person name="Zuber A."/>
            <person name="Denarie J."/>
            <person name="Dixon R.A."/>
            <person name="May G.D."/>
            <person name="Schwartz D.C."/>
            <person name="Rogers J."/>
            <person name="Quetier F."/>
            <person name="Town C.D."/>
            <person name="Roe B.A."/>
        </authorList>
    </citation>
    <scope>NUCLEOTIDE SEQUENCE [LARGE SCALE GENOMIC DNA]</scope>
    <source>
        <strain evidence="7">A17</strain>
        <strain evidence="9 10">cv. Jemalong A17</strain>
    </source>
</reference>
<dbReference type="OrthoDB" id="1842378at2759"/>
<reference evidence="8" key="5">
    <citation type="journal article" date="2018" name="Nat. Plants">
        <title>Whole-genome landscape of Medicago truncatula symbiotic genes.</title>
        <authorList>
            <person name="Pecrix Y."/>
            <person name="Gamas P."/>
            <person name="Carrere S."/>
        </authorList>
    </citation>
    <scope>NUCLEOTIDE SEQUENCE</scope>
    <source>
        <tissue evidence="8">Leaves</tissue>
    </source>
</reference>
<sequence length="291" mass="32466">MASLATNFCGFIFFFPIGLHRLLSSSSLYLHNPSHFRSKLWYLSDPNWKNLDLYLLLIALPIASFSEFFIFLSFSNHPTFRFSFFQQSFTLLAFWVLIILIIGLEYVNSLHVSDSFVYVFGGVVFLMEYDVMDKGVSGVADVVYGLLGGLTLVCASACFYLSVKPNAFFAEFFLCCGMVFKGTWFLQIGFSLYTDLFGLKGCKKISVLSLSPRIENVDVLCDLDEDSLRGIAMMELLFILHAIVVLILGLGFFGLVSWGGNLRGGDVKGPLLADLESTSMRLCDASEIEMG</sequence>
<dbReference type="PANTHER" id="PTHR47830">
    <property type="entry name" value="OS11G0534100 PROTEIN"/>
    <property type="match status" value="1"/>
</dbReference>
<dbReference type="eggNOG" id="ENOG502QSGX">
    <property type="taxonomic scope" value="Eukaryota"/>
</dbReference>
<dbReference type="Proteomes" id="UP000265566">
    <property type="component" value="Chromosome 1"/>
</dbReference>
<keyword evidence="5 6" id="KW-0472">Membrane</keyword>
<dbReference type="PANTHER" id="PTHR47830:SF2">
    <property type="entry name" value="PROTEIN, PUTATIVE-RELATED"/>
    <property type="match status" value="1"/>
</dbReference>
<gene>
    <name evidence="9" type="primary">11425486</name>
    <name evidence="7" type="ordered locus">MTR_1g045060</name>
    <name evidence="8" type="ORF">MtrunA17_Chr1g0168501</name>
</gene>
<accession>A0A0C3UMR3</accession>
<keyword evidence="10" id="KW-1185">Reference proteome</keyword>
<protein>
    <submittedName>
        <fullName evidence="7">Transmembrane protein, putative</fullName>
    </submittedName>
</protein>
<organism evidence="7 10">
    <name type="scientific">Medicago truncatula</name>
    <name type="common">Barrel medic</name>
    <name type="synonym">Medicago tribuloides</name>
    <dbReference type="NCBI Taxonomy" id="3880"/>
    <lineage>
        <taxon>Eukaryota</taxon>
        <taxon>Viridiplantae</taxon>
        <taxon>Streptophyta</taxon>
        <taxon>Embryophyta</taxon>
        <taxon>Tracheophyta</taxon>
        <taxon>Spermatophyta</taxon>
        <taxon>Magnoliopsida</taxon>
        <taxon>eudicotyledons</taxon>
        <taxon>Gunneridae</taxon>
        <taxon>Pentapetalae</taxon>
        <taxon>rosids</taxon>
        <taxon>fabids</taxon>
        <taxon>Fabales</taxon>
        <taxon>Fabaceae</taxon>
        <taxon>Papilionoideae</taxon>
        <taxon>50 kb inversion clade</taxon>
        <taxon>NPAAA clade</taxon>
        <taxon>Hologalegina</taxon>
        <taxon>IRL clade</taxon>
        <taxon>Trifolieae</taxon>
        <taxon>Medicago</taxon>
    </lineage>
</organism>
<evidence type="ECO:0000256" key="3">
    <source>
        <dbReference type="ARBA" id="ARBA00022692"/>
    </source>
</evidence>
<comment type="similarity">
    <text evidence="2">Belongs to the TMEM45 family.</text>
</comment>
<dbReference type="EMBL" id="PSQE01000001">
    <property type="protein sequence ID" value="RHN78673.1"/>
    <property type="molecule type" value="Genomic_DNA"/>
</dbReference>
<evidence type="ECO:0000313" key="10">
    <source>
        <dbReference type="Proteomes" id="UP000002051"/>
    </source>
</evidence>
<evidence type="ECO:0000256" key="6">
    <source>
        <dbReference type="SAM" id="Phobius"/>
    </source>
</evidence>
<feature type="transmembrane region" description="Helical" evidence="6">
    <location>
        <begin position="236"/>
        <end position="258"/>
    </location>
</feature>
<dbReference type="InterPro" id="IPR006904">
    <property type="entry name" value="DUF716"/>
</dbReference>
<evidence type="ECO:0000256" key="4">
    <source>
        <dbReference type="ARBA" id="ARBA00022989"/>
    </source>
</evidence>
<dbReference type="STRING" id="3880.G7I6L6"/>
<evidence type="ECO:0000313" key="7">
    <source>
        <dbReference type="EMBL" id="AES60400.2"/>
    </source>
</evidence>
<dbReference type="Proteomes" id="UP000002051">
    <property type="component" value="Unassembled WGS sequence"/>
</dbReference>
<evidence type="ECO:0000256" key="5">
    <source>
        <dbReference type="ARBA" id="ARBA00023136"/>
    </source>
</evidence>
<reference evidence="11" key="4">
    <citation type="journal article" date="2018" name="Nat. Plants">
        <title>Whole-genome landscape of Medicago truncatula symbiotic genes.</title>
        <authorList>
            <person name="Pecrix Y."/>
            <person name="Staton S.E."/>
            <person name="Sallet E."/>
            <person name="Lelandais-Briere C."/>
            <person name="Moreau S."/>
            <person name="Carrere S."/>
            <person name="Blein T."/>
            <person name="Jardinaud M.F."/>
            <person name="Latrasse D."/>
            <person name="Zouine M."/>
            <person name="Zahm M."/>
            <person name="Kreplak J."/>
            <person name="Mayjonade B."/>
            <person name="Satge C."/>
            <person name="Perez M."/>
            <person name="Cauet S."/>
            <person name="Marande W."/>
            <person name="Chantry-Darmon C."/>
            <person name="Lopez-Roques C."/>
            <person name="Bouchez O."/>
            <person name="Berard A."/>
            <person name="Debelle F."/>
            <person name="Munos S."/>
            <person name="Bendahmane A."/>
            <person name="Berges H."/>
            <person name="Niebel A."/>
            <person name="Buitink J."/>
            <person name="Frugier F."/>
            <person name="Benhamed M."/>
            <person name="Crespi M."/>
            <person name="Gouzy J."/>
            <person name="Gamas P."/>
        </authorList>
    </citation>
    <scope>NUCLEOTIDE SEQUENCE [LARGE SCALE GENOMIC DNA]</scope>
    <source>
        <strain evidence="11">cv. Jemalong A17</strain>
    </source>
</reference>
<accession>G7I6L6</accession>
<dbReference type="HOGENOM" id="CLU_1177176_0_0_1"/>
<dbReference type="EnsemblPlants" id="AES60400">
    <property type="protein sequence ID" value="AES60400"/>
    <property type="gene ID" value="MTR_1g045060"/>
</dbReference>
<reference evidence="9" key="3">
    <citation type="submission" date="2015-04" db="UniProtKB">
        <authorList>
            <consortium name="EnsemblPlants"/>
        </authorList>
    </citation>
    <scope>IDENTIFICATION</scope>
    <source>
        <strain evidence="9">cv. Jemalong A17</strain>
    </source>
</reference>
<dbReference type="EMBL" id="CM001217">
    <property type="protein sequence ID" value="AES60400.2"/>
    <property type="molecule type" value="Genomic_DNA"/>
</dbReference>
<dbReference type="GO" id="GO:0016020">
    <property type="term" value="C:membrane"/>
    <property type="evidence" value="ECO:0007669"/>
    <property type="project" value="UniProtKB-SubCell"/>
</dbReference>
<reference evidence="7 10" key="2">
    <citation type="journal article" date="2014" name="BMC Genomics">
        <title>An improved genome release (version Mt4.0) for the model legume Medicago truncatula.</title>
        <authorList>
            <person name="Tang H."/>
            <person name="Krishnakumar V."/>
            <person name="Bidwell S."/>
            <person name="Rosen B."/>
            <person name="Chan A."/>
            <person name="Zhou S."/>
            <person name="Gentzbittel L."/>
            <person name="Childs K.L."/>
            <person name="Yandell M."/>
            <person name="Gundlach H."/>
            <person name="Mayer K.F."/>
            <person name="Schwartz D.C."/>
            <person name="Town C.D."/>
        </authorList>
    </citation>
    <scope>GENOME REANNOTATION</scope>
    <source>
        <strain evidence="9 10">cv. Jemalong A17</strain>
    </source>
</reference>
<dbReference type="AlphaFoldDB" id="G7I6L6"/>
<evidence type="ECO:0000256" key="2">
    <source>
        <dbReference type="ARBA" id="ARBA00006948"/>
    </source>
</evidence>
<feature type="transmembrane region" description="Helical" evidence="6">
    <location>
        <begin position="84"/>
        <end position="103"/>
    </location>
</feature>
<feature type="transmembrane region" description="Helical" evidence="6">
    <location>
        <begin position="53"/>
        <end position="72"/>
    </location>
</feature>
<keyword evidence="4 6" id="KW-1133">Transmembrane helix</keyword>
<evidence type="ECO:0000313" key="8">
    <source>
        <dbReference type="EMBL" id="RHN78673.1"/>
    </source>
</evidence>
<proteinExistence type="inferred from homology"/>
<comment type="subcellular location">
    <subcellularLocation>
        <location evidence="1">Membrane</location>
        <topology evidence="1">Multi-pass membrane protein</topology>
    </subcellularLocation>
</comment>
<dbReference type="Pfam" id="PF04819">
    <property type="entry name" value="DUF716"/>
    <property type="match status" value="1"/>
</dbReference>
<evidence type="ECO:0000256" key="1">
    <source>
        <dbReference type="ARBA" id="ARBA00004141"/>
    </source>
</evidence>
<feature type="transmembrane region" description="Helical" evidence="6">
    <location>
        <begin position="143"/>
        <end position="163"/>
    </location>
</feature>
<dbReference type="PaxDb" id="3880-AES60400"/>
<evidence type="ECO:0000313" key="9">
    <source>
        <dbReference type="EnsemblPlants" id="AES60400"/>
    </source>
</evidence>
<dbReference type="Gramene" id="rna2310">
    <property type="protein sequence ID" value="RHN78673.1"/>
    <property type="gene ID" value="gene2310"/>
</dbReference>
<keyword evidence="3 6" id="KW-0812">Transmembrane</keyword>
<evidence type="ECO:0000313" key="11">
    <source>
        <dbReference type="Proteomes" id="UP000265566"/>
    </source>
</evidence>